<dbReference type="SUPFAM" id="SSF51206">
    <property type="entry name" value="cAMP-binding domain-like"/>
    <property type="match status" value="1"/>
</dbReference>
<dbReference type="InterPro" id="IPR036390">
    <property type="entry name" value="WH_DNA-bd_sf"/>
</dbReference>
<evidence type="ECO:0000256" key="2">
    <source>
        <dbReference type="ARBA" id="ARBA00023125"/>
    </source>
</evidence>
<feature type="domain" description="HTH crp-type" evidence="4">
    <location>
        <begin position="153"/>
        <end position="219"/>
    </location>
</feature>
<keyword evidence="2" id="KW-0238">DNA-binding</keyword>
<evidence type="ECO:0000256" key="1">
    <source>
        <dbReference type="ARBA" id="ARBA00023015"/>
    </source>
</evidence>
<dbReference type="CDD" id="cd00038">
    <property type="entry name" value="CAP_ED"/>
    <property type="match status" value="1"/>
</dbReference>
<gene>
    <name evidence="5" type="ORF">NMP03_06430</name>
</gene>
<dbReference type="Pfam" id="PF13545">
    <property type="entry name" value="HTH_Crp_2"/>
    <property type="match status" value="1"/>
</dbReference>
<protein>
    <submittedName>
        <fullName evidence="5">Crp/Fnr family transcriptional regulator</fullName>
    </submittedName>
</protein>
<dbReference type="InterPro" id="IPR014710">
    <property type="entry name" value="RmlC-like_jellyroll"/>
</dbReference>
<accession>A0ABY5LBP0</accession>
<evidence type="ECO:0000256" key="3">
    <source>
        <dbReference type="ARBA" id="ARBA00023163"/>
    </source>
</evidence>
<evidence type="ECO:0000259" key="4">
    <source>
        <dbReference type="Pfam" id="PF13545"/>
    </source>
</evidence>
<dbReference type="InterPro" id="IPR012318">
    <property type="entry name" value="HTH_CRP"/>
</dbReference>
<name>A0ABY5LBP0_9SPHN</name>
<reference evidence="5" key="1">
    <citation type="submission" date="2022-07" db="EMBL/GenBank/DDBJ databases">
        <title>Sphingomonas sp. nov., a novel bacterium isolated from the north slope of the Mount Everest.</title>
        <authorList>
            <person name="Cui X."/>
            <person name="Liu Y."/>
        </authorList>
    </citation>
    <scope>NUCLEOTIDE SEQUENCE</scope>
    <source>
        <strain evidence="5">S5-59</strain>
    </source>
</reference>
<keyword evidence="3" id="KW-0804">Transcription</keyword>
<proteinExistence type="predicted"/>
<dbReference type="Proteomes" id="UP001058533">
    <property type="component" value="Chromosome"/>
</dbReference>
<evidence type="ECO:0000313" key="6">
    <source>
        <dbReference type="Proteomes" id="UP001058533"/>
    </source>
</evidence>
<dbReference type="SUPFAM" id="SSF46785">
    <property type="entry name" value="Winged helix' DNA-binding domain"/>
    <property type="match status" value="1"/>
</dbReference>
<dbReference type="Gene3D" id="1.10.10.10">
    <property type="entry name" value="Winged helix-like DNA-binding domain superfamily/Winged helix DNA-binding domain"/>
    <property type="match status" value="1"/>
</dbReference>
<dbReference type="EMBL" id="CP101740">
    <property type="protein sequence ID" value="UUL83827.1"/>
    <property type="molecule type" value="Genomic_DNA"/>
</dbReference>
<dbReference type="InterPro" id="IPR036388">
    <property type="entry name" value="WH-like_DNA-bd_sf"/>
</dbReference>
<dbReference type="InterPro" id="IPR000595">
    <property type="entry name" value="cNMP-bd_dom"/>
</dbReference>
<keyword evidence="1" id="KW-0805">Transcription regulation</keyword>
<dbReference type="RefSeq" id="WP_256507663.1">
    <property type="nucleotide sequence ID" value="NZ_CP101740.1"/>
</dbReference>
<evidence type="ECO:0000313" key="5">
    <source>
        <dbReference type="EMBL" id="UUL83827.1"/>
    </source>
</evidence>
<keyword evidence="6" id="KW-1185">Reference proteome</keyword>
<sequence>MNTRTEVRTDNLLLNALSPDDLGLLSEKMERVSLLRDDIIVGANAAIDHVYFPDDGLASISTVTSIGRQTEVAIFGRDGVSATCLILDVFSSPHETRVQMAGMSAHRIETEHYLRAIERSPTLRSALLHYVQTLLVQAEHNAATNAHQRIEVRLARWLLMAHDRIDGDELRLTHEFMAKMVSAERSGVTIALHVLEGGRMIKSERGRVIMIDRPMLERLAGECYGLPEAEYRKLIGPLGRGHCGDG</sequence>
<dbReference type="InterPro" id="IPR018490">
    <property type="entry name" value="cNMP-bd_dom_sf"/>
</dbReference>
<organism evidence="5 6">
    <name type="scientific">Sphingomonas qomolangmaensis</name>
    <dbReference type="NCBI Taxonomy" id="2918765"/>
    <lineage>
        <taxon>Bacteria</taxon>
        <taxon>Pseudomonadati</taxon>
        <taxon>Pseudomonadota</taxon>
        <taxon>Alphaproteobacteria</taxon>
        <taxon>Sphingomonadales</taxon>
        <taxon>Sphingomonadaceae</taxon>
        <taxon>Sphingomonas</taxon>
    </lineage>
</organism>
<dbReference type="Gene3D" id="2.60.120.10">
    <property type="entry name" value="Jelly Rolls"/>
    <property type="match status" value="1"/>
</dbReference>